<sequence length="709" mass="83008">MNEVDLLLREIRIDWETLITEDFNPLKQALKNKNSSVDASNFRNLFHKVEKAMEEIIEKNYKGFSDSVLSYMESYHLNVQCYDSIQEISRTTEELSGMKMEVKDMIKEYDDVRVFEAKQKICLVLLEIRRNFNEFCAIRDMVESDVKNNAENRGMSPKLLEAAKKIRAIYDLVDENRLEELGCIKKFRGDVDLEAGDFMKLVYGRINRFVFYNECEYQDDFRCVVVLDTLRDLEKYQADSLEEEYFKVVESVIEEVGKKTTENQAETLAKMIAGRTGMVIRNFKTLFEMAETSFEGLHEKSKNFFGEEEPVLRIYSPQCQETVESATNKILRKLVLEYVEDPERRRCEGVFKAENFIGNIDYSSVFESKYLIHEKMTKITELQTVFSGNFTRILSSGMEMAIYMEKYTASSEMKRYLRNLLDERYVKQKESQVKKQIAYLLNNDEWHRNDYSSNRLSFYSNYRGLIAEFSSYPELCNISTISDFLDGFFEKKLGGHFENMFKSDIIKDSLSSGHSDEEVAASFKDCLLVRDIDRSNLFFQKQSYENMFFSLETLRDINGPIKGKGLEALLSSVLTRSKFQVVLEILYFFDLFYREGNYANKNDYYLHKILGVVEDVYSSESRPDIHIECFGFVFECLNFYIQNNVARLNVRSIEELRHFLKKIRLLDEILGFIGGEYSLNEAIGFLEDVVSGNIRSENGKRLRNKLNEK</sequence>
<feature type="domain" description="Exocyst complex component Sec8 N-terminal" evidence="1">
    <location>
        <begin position="7"/>
        <end position="94"/>
    </location>
</feature>
<dbReference type="VEuPathDB" id="MicrosporidiaDB:AEWD_070210"/>
<dbReference type="AlphaFoldDB" id="M1K5S0"/>
<reference evidence="2" key="1">
    <citation type="journal article" date="2013" name="Eukaryot. Cell">
        <title>Extremely Reduced Levels of Heterozygosity in the Vertebrate Pathogen Encephalitozoon cuniculi.</title>
        <authorList>
            <person name="Selman M."/>
            <person name="Sak B."/>
            <person name="Kvac M."/>
            <person name="Farinelli L."/>
            <person name="Weiss L.M."/>
            <person name="Corradi N."/>
        </authorList>
    </citation>
    <scope>NUCLEOTIDE SEQUENCE</scope>
</reference>
<accession>M1K5S0</accession>
<name>M1K5S0_ENCCN</name>
<evidence type="ECO:0000313" key="2">
    <source>
        <dbReference type="EMBL" id="AGE96353.1"/>
    </source>
</evidence>
<organism evidence="2">
    <name type="scientific">Encephalitozoon cuniculi</name>
    <name type="common">Microsporidian parasite</name>
    <dbReference type="NCBI Taxonomy" id="6035"/>
    <lineage>
        <taxon>Eukaryota</taxon>
        <taxon>Fungi</taxon>
        <taxon>Fungi incertae sedis</taxon>
        <taxon>Microsporidia</taxon>
        <taxon>Unikaryonidae</taxon>
        <taxon>Encephalitozoon</taxon>
    </lineage>
</organism>
<dbReference type="VEuPathDB" id="MicrosporidiaDB:AEWR_070200"/>
<evidence type="ECO:0000259" key="1">
    <source>
        <dbReference type="Pfam" id="PF04048"/>
    </source>
</evidence>
<dbReference type="VEuPathDB" id="MicrosporidiaDB:ECU07_0260"/>
<protein>
    <submittedName>
        <fullName evidence="2">Wd repeat containing protein</fullName>
    </submittedName>
</protein>
<dbReference type="Pfam" id="PF04048">
    <property type="entry name" value="Sec8_N"/>
    <property type="match status" value="1"/>
</dbReference>
<dbReference type="VEuPathDB" id="MicrosporidiaDB:AEWQ_070210"/>
<dbReference type="InterPro" id="IPR007191">
    <property type="entry name" value="Sec8_exocyst_N"/>
</dbReference>
<dbReference type="VEuPathDB" id="MicrosporidiaDB:M970_070200"/>
<proteinExistence type="predicted"/>
<dbReference type="GO" id="GO:0006904">
    <property type="term" value="P:vesicle docking involved in exocytosis"/>
    <property type="evidence" value="ECO:0007669"/>
    <property type="project" value="InterPro"/>
</dbReference>
<dbReference type="EMBL" id="KC513617">
    <property type="protein sequence ID" value="AGE96353.1"/>
    <property type="molecule type" value="Genomic_DNA"/>
</dbReference>
<gene>
    <name evidence="2" type="ORF">ECU07_0260</name>
</gene>
<dbReference type="GO" id="GO:0000145">
    <property type="term" value="C:exocyst"/>
    <property type="evidence" value="ECO:0007669"/>
    <property type="project" value="InterPro"/>
</dbReference>